<evidence type="ECO:0000313" key="1">
    <source>
        <dbReference type="EMBL" id="KHG11220.1"/>
    </source>
</evidence>
<keyword evidence="3" id="KW-1185">Reference proteome</keyword>
<reference evidence="1" key="1">
    <citation type="submission" date="2014-09" db="EMBL/GenBank/DDBJ databases">
        <title>G. arboreum L. cv. AKA8401 A2 genome assembly version 1.0.</title>
        <authorList>
            <person name="Mudge J."/>
            <person name="Ramaraj T."/>
            <person name="Lindquist I.E."/>
            <person name="Bharti A.K."/>
            <person name="Sundararajan A."/>
            <person name="Cameron C.T."/>
            <person name="Woodward J.E."/>
            <person name="May G.D."/>
            <person name="Brubaker C."/>
            <person name="Broadhvest J."/>
            <person name="Wilkins T.A."/>
        </authorList>
    </citation>
    <scope>NUCLEOTIDE SEQUENCE</scope>
</reference>
<accession>A0A0B0NEG2</accession>
<name>A0A0B0NEG2_GOSAR</name>
<dbReference type="AlphaFoldDB" id="A0A0B0NEG2"/>
<evidence type="ECO:0000313" key="2">
    <source>
        <dbReference type="EMBL" id="KHG14442.1"/>
    </source>
</evidence>
<sequence>MRMEILELMSSSMINAIIY</sequence>
<dbReference type="EMBL" id="KN395438">
    <property type="protein sequence ID" value="KHG11220.1"/>
    <property type="molecule type" value="Genomic_DNA"/>
</dbReference>
<proteinExistence type="predicted"/>
<dbReference type="EMBL" id="KN401570">
    <property type="protein sequence ID" value="KHG14442.1"/>
    <property type="molecule type" value="Genomic_DNA"/>
</dbReference>
<gene>
    <name evidence="1" type="ORF">F383_16403</name>
    <name evidence="2" type="ORF">F383_20217</name>
</gene>
<protein>
    <submittedName>
        <fullName evidence="1">Uncharacterized protein</fullName>
    </submittedName>
</protein>
<organism evidence="1 3">
    <name type="scientific">Gossypium arboreum</name>
    <name type="common">Tree cotton</name>
    <name type="synonym">Gossypium nanking</name>
    <dbReference type="NCBI Taxonomy" id="29729"/>
    <lineage>
        <taxon>Eukaryota</taxon>
        <taxon>Viridiplantae</taxon>
        <taxon>Streptophyta</taxon>
        <taxon>Embryophyta</taxon>
        <taxon>Tracheophyta</taxon>
        <taxon>Spermatophyta</taxon>
        <taxon>Magnoliopsida</taxon>
        <taxon>eudicotyledons</taxon>
        <taxon>Gunneridae</taxon>
        <taxon>Pentapetalae</taxon>
        <taxon>rosids</taxon>
        <taxon>malvids</taxon>
        <taxon>Malvales</taxon>
        <taxon>Malvaceae</taxon>
        <taxon>Malvoideae</taxon>
        <taxon>Gossypium</taxon>
    </lineage>
</organism>
<dbReference type="Proteomes" id="UP000032142">
    <property type="component" value="Unassembled WGS sequence"/>
</dbReference>
<reference evidence="3" key="2">
    <citation type="submission" date="2014-09" db="EMBL/GenBank/DDBJ databases">
        <authorList>
            <person name="Mudge J."/>
            <person name="Ramaraj T."/>
            <person name="Lindquist I.E."/>
            <person name="Bharti A.K."/>
            <person name="Sundararajan A."/>
            <person name="Cameron C.T."/>
            <person name="Woodward J.E."/>
            <person name="May G.D."/>
            <person name="Brubaker C."/>
            <person name="Broadhvest J."/>
            <person name="Wilkins T.A."/>
        </authorList>
    </citation>
    <scope>NUCLEOTIDE SEQUENCE</scope>
    <source>
        <strain evidence="3">cv. AKA8401</strain>
    </source>
</reference>
<evidence type="ECO:0000313" key="3">
    <source>
        <dbReference type="Proteomes" id="UP000032142"/>
    </source>
</evidence>